<name>A0A178VCU5_ARATH</name>
<dbReference type="InterPro" id="IPR002156">
    <property type="entry name" value="RNaseH_domain"/>
</dbReference>
<dbReference type="GO" id="GO:0003924">
    <property type="term" value="F:GTPase activity"/>
    <property type="evidence" value="ECO:0007669"/>
    <property type="project" value="InterPro"/>
</dbReference>
<dbReference type="GO" id="GO:0003676">
    <property type="term" value="F:nucleic acid binding"/>
    <property type="evidence" value="ECO:0007669"/>
    <property type="project" value="InterPro"/>
</dbReference>
<dbReference type="SUPFAM" id="SSF52540">
    <property type="entry name" value="P-loop containing nucleoside triphosphate hydrolases"/>
    <property type="match status" value="1"/>
</dbReference>
<comment type="similarity">
    <text evidence="1">Belongs to the small GTPase superfamily. Rho family.</text>
</comment>
<dbReference type="SMART" id="SM00174">
    <property type="entry name" value="RHO"/>
    <property type="match status" value="1"/>
</dbReference>
<dbReference type="Gene3D" id="3.40.50.300">
    <property type="entry name" value="P-loop containing nucleotide triphosphate hydrolases"/>
    <property type="match status" value="1"/>
</dbReference>
<dbReference type="InterPro" id="IPR003578">
    <property type="entry name" value="Small_GTPase_Rho"/>
</dbReference>
<sequence>MDQLTHSIRCRVDGSWKSSDLTMGLGWWCFQGIDQTVLLCAKCLWRSPSPLHSELEALIWGMKNILSRRIDCHTFESDCTELVSMVELHWNQMVAHPSITKAIQQGEELRKHIGATYYIECSSKTQQNVKAIFDAAIKVVIKPAVKQKEKKKKHKPRNGCLS</sequence>
<keyword evidence="3" id="KW-0342">GTP-binding</keyword>
<dbReference type="InterPro" id="IPR001806">
    <property type="entry name" value="Small_GTPase"/>
</dbReference>
<evidence type="ECO:0000313" key="6">
    <source>
        <dbReference type="EMBL" id="OAP03175.1"/>
    </source>
</evidence>
<comment type="caution">
    <text evidence="6">The sequence shown here is derived from an EMBL/GenBank/DDBJ whole genome shotgun (WGS) entry which is preliminary data.</text>
</comment>
<keyword evidence="4" id="KW-0449">Lipoprotein</keyword>
<dbReference type="EMBL" id="LUHQ01000003">
    <property type="protein sequence ID" value="OAP03175.1"/>
    <property type="molecule type" value="Genomic_DNA"/>
</dbReference>
<dbReference type="GO" id="GO:0005525">
    <property type="term" value="F:GTP binding"/>
    <property type="evidence" value="ECO:0007669"/>
    <property type="project" value="UniProtKB-KW"/>
</dbReference>
<feature type="domain" description="RNase H type-1" evidence="5">
    <location>
        <begin position="12"/>
        <end position="91"/>
    </location>
</feature>
<keyword evidence="2" id="KW-0547">Nucleotide-binding</keyword>
<dbReference type="AlphaFoldDB" id="A0A178VCU5"/>
<reference evidence="7" key="1">
    <citation type="journal article" date="2016" name="Proc. Natl. Acad. Sci. U.S.A.">
        <title>Chromosome-level assembly of Arabidopsis thaliana Ler reveals the extent of translocation and inversion polymorphisms.</title>
        <authorList>
            <person name="Zapata L."/>
            <person name="Ding J."/>
            <person name="Willing E.M."/>
            <person name="Hartwig B."/>
            <person name="Bezdan D."/>
            <person name="Jiao W.B."/>
            <person name="Patel V."/>
            <person name="Velikkakam James G."/>
            <person name="Koornneef M."/>
            <person name="Ossowski S."/>
            <person name="Schneeberger K."/>
        </authorList>
    </citation>
    <scope>NUCLEOTIDE SEQUENCE [LARGE SCALE GENOMIC DNA]</scope>
    <source>
        <strain evidence="7">cv. Landsberg erecta</strain>
    </source>
</reference>
<protein>
    <submittedName>
        <fullName evidence="6">MIR843A</fullName>
    </submittedName>
</protein>
<dbReference type="PANTHER" id="PTHR24072">
    <property type="entry name" value="RHO FAMILY GTPASE"/>
    <property type="match status" value="1"/>
</dbReference>
<dbReference type="Pfam" id="PF13456">
    <property type="entry name" value="RVT_3"/>
    <property type="match status" value="1"/>
</dbReference>
<accession>A0A178VCU5</accession>
<dbReference type="ExpressionAtlas" id="A0A178VCU5">
    <property type="expression patterns" value="baseline and differential"/>
</dbReference>
<dbReference type="GO" id="GO:0004523">
    <property type="term" value="F:RNA-DNA hybrid ribonuclease activity"/>
    <property type="evidence" value="ECO:0007669"/>
    <property type="project" value="InterPro"/>
</dbReference>
<evidence type="ECO:0000259" key="5">
    <source>
        <dbReference type="Pfam" id="PF13456"/>
    </source>
</evidence>
<evidence type="ECO:0000256" key="4">
    <source>
        <dbReference type="ARBA" id="ARBA00023288"/>
    </source>
</evidence>
<dbReference type="GO" id="GO:0007264">
    <property type="term" value="P:small GTPase-mediated signal transduction"/>
    <property type="evidence" value="ECO:0007669"/>
    <property type="project" value="InterPro"/>
</dbReference>
<evidence type="ECO:0000256" key="2">
    <source>
        <dbReference type="ARBA" id="ARBA00022741"/>
    </source>
</evidence>
<dbReference type="InterPro" id="IPR027417">
    <property type="entry name" value="P-loop_NTPase"/>
</dbReference>
<proteinExistence type="inferred from homology"/>
<organism evidence="6 7">
    <name type="scientific">Arabidopsis thaliana</name>
    <name type="common">Mouse-ear cress</name>
    <dbReference type="NCBI Taxonomy" id="3702"/>
    <lineage>
        <taxon>Eukaryota</taxon>
        <taxon>Viridiplantae</taxon>
        <taxon>Streptophyta</taxon>
        <taxon>Embryophyta</taxon>
        <taxon>Tracheophyta</taxon>
        <taxon>Spermatophyta</taxon>
        <taxon>Magnoliopsida</taxon>
        <taxon>eudicotyledons</taxon>
        <taxon>Gunneridae</taxon>
        <taxon>Pentapetalae</taxon>
        <taxon>rosids</taxon>
        <taxon>malvids</taxon>
        <taxon>Brassicales</taxon>
        <taxon>Brassicaceae</taxon>
        <taxon>Camelineae</taxon>
        <taxon>Arabidopsis</taxon>
    </lineage>
</organism>
<dbReference type="Proteomes" id="UP000078284">
    <property type="component" value="Chromosome 3"/>
</dbReference>
<evidence type="ECO:0000256" key="1">
    <source>
        <dbReference type="ARBA" id="ARBA00010142"/>
    </source>
</evidence>
<evidence type="ECO:0000313" key="7">
    <source>
        <dbReference type="Proteomes" id="UP000078284"/>
    </source>
</evidence>
<dbReference type="GO" id="GO:0016020">
    <property type="term" value="C:membrane"/>
    <property type="evidence" value="ECO:0007669"/>
    <property type="project" value="UniProtKB-ARBA"/>
</dbReference>
<gene>
    <name evidence="6" type="ordered locus">AXX17_At3g42060</name>
</gene>
<evidence type="ECO:0000256" key="3">
    <source>
        <dbReference type="ARBA" id="ARBA00023134"/>
    </source>
</evidence>